<dbReference type="EMBL" id="PVNK01000221">
    <property type="protein sequence ID" value="PRP92137.1"/>
    <property type="molecule type" value="Genomic_DNA"/>
</dbReference>
<evidence type="ECO:0000313" key="1">
    <source>
        <dbReference type="EMBL" id="PRP92137.1"/>
    </source>
</evidence>
<dbReference type="AlphaFoldDB" id="A0A2S9XH31"/>
<evidence type="ECO:0000313" key="2">
    <source>
        <dbReference type="Proteomes" id="UP000237968"/>
    </source>
</evidence>
<organism evidence="1 2">
    <name type="scientific">Enhygromyxa salina</name>
    <dbReference type="NCBI Taxonomy" id="215803"/>
    <lineage>
        <taxon>Bacteria</taxon>
        <taxon>Pseudomonadati</taxon>
        <taxon>Myxococcota</taxon>
        <taxon>Polyangia</taxon>
        <taxon>Nannocystales</taxon>
        <taxon>Nannocystaceae</taxon>
        <taxon>Enhygromyxa</taxon>
    </lineage>
</organism>
<name>A0A2S9XH31_9BACT</name>
<reference evidence="1 2" key="1">
    <citation type="submission" date="2018-03" db="EMBL/GenBank/DDBJ databases">
        <title>Draft Genome Sequences of the Obligatory Marine Myxobacteria Enhygromyxa salina SWB005.</title>
        <authorList>
            <person name="Poehlein A."/>
            <person name="Moghaddam J.A."/>
            <person name="Harms H."/>
            <person name="Alanjari M."/>
            <person name="Koenig G.M."/>
            <person name="Daniel R."/>
            <person name="Schaeberle T.F."/>
        </authorList>
    </citation>
    <scope>NUCLEOTIDE SEQUENCE [LARGE SCALE GENOMIC DNA]</scope>
    <source>
        <strain evidence="1 2">SWB005</strain>
    </source>
</reference>
<dbReference type="Proteomes" id="UP000237968">
    <property type="component" value="Unassembled WGS sequence"/>
</dbReference>
<protein>
    <submittedName>
        <fullName evidence="1">Uncharacterized protein</fullName>
    </submittedName>
</protein>
<keyword evidence="2" id="KW-1185">Reference proteome</keyword>
<gene>
    <name evidence="1" type="ORF">ENSA5_50840</name>
</gene>
<sequence>MLRTGRAQEEQYWTKAAHGLTSIVTVTRTCRVPLLTLGYRSCPSACVVIPLSRWSQSRLWASMSPSPPKRATRSEPEEDQSLACRWSAARAWRQPRRLQPTVEERVQTLDPGQMRDRRSARAPPSPAAATRWCDFFMLGRSVPLSNMRGNSKKVATRILPRRPARGSSRLCICGRCQPAAKTCDQSGVSSASSARRLARGRGPTARVPWLLARRAETGKARVAWAPPPRVKYR</sequence>
<proteinExistence type="predicted"/>
<comment type="caution">
    <text evidence="1">The sequence shown here is derived from an EMBL/GenBank/DDBJ whole genome shotgun (WGS) entry which is preliminary data.</text>
</comment>
<accession>A0A2S9XH31</accession>